<evidence type="ECO:0000259" key="10">
    <source>
        <dbReference type="PROSITE" id="PS50011"/>
    </source>
</evidence>
<feature type="compositionally biased region" description="Low complexity" evidence="9">
    <location>
        <begin position="182"/>
        <end position="198"/>
    </location>
</feature>
<keyword evidence="2" id="KW-0723">Serine/threonine-protein kinase</keyword>
<evidence type="ECO:0000313" key="12">
    <source>
        <dbReference type="Proteomes" id="UP001189429"/>
    </source>
</evidence>
<evidence type="ECO:0000256" key="8">
    <source>
        <dbReference type="ARBA" id="ARBA00048679"/>
    </source>
</evidence>
<evidence type="ECO:0000256" key="2">
    <source>
        <dbReference type="ARBA" id="ARBA00022527"/>
    </source>
</evidence>
<dbReference type="InterPro" id="IPR000719">
    <property type="entry name" value="Prot_kinase_dom"/>
</dbReference>
<comment type="catalytic activity">
    <reaction evidence="8">
        <text>L-seryl-[protein] + ATP = O-phospho-L-seryl-[protein] + ADP + H(+)</text>
        <dbReference type="Rhea" id="RHEA:17989"/>
        <dbReference type="Rhea" id="RHEA-COMP:9863"/>
        <dbReference type="Rhea" id="RHEA-COMP:11604"/>
        <dbReference type="ChEBI" id="CHEBI:15378"/>
        <dbReference type="ChEBI" id="CHEBI:29999"/>
        <dbReference type="ChEBI" id="CHEBI:30616"/>
        <dbReference type="ChEBI" id="CHEBI:83421"/>
        <dbReference type="ChEBI" id="CHEBI:456216"/>
        <dbReference type="EC" id="2.7.11.1"/>
    </reaction>
</comment>
<evidence type="ECO:0000256" key="9">
    <source>
        <dbReference type="SAM" id="MobiDB-lite"/>
    </source>
</evidence>
<evidence type="ECO:0000256" key="1">
    <source>
        <dbReference type="ARBA" id="ARBA00012513"/>
    </source>
</evidence>
<feature type="domain" description="Protein kinase" evidence="10">
    <location>
        <begin position="1"/>
        <end position="102"/>
    </location>
</feature>
<evidence type="ECO:0000256" key="3">
    <source>
        <dbReference type="ARBA" id="ARBA00022679"/>
    </source>
</evidence>
<keyword evidence="5" id="KW-0418">Kinase</keyword>
<keyword evidence="12" id="KW-1185">Reference proteome</keyword>
<organism evidence="11 12">
    <name type="scientific">Prorocentrum cordatum</name>
    <dbReference type="NCBI Taxonomy" id="2364126"/>
    <lineage>
        <taxon>Eukaryota</taxon>
        <taxon>Sar</taxon>
        <taxon>Alveolata</taxon>
        <taxon>Dinophyceae</taxon>
        <taxon>Prorocentrales</taxon>
        <taxon>Prorocentraceae</taxon>
        <taxon>Prorocentrum</taxon>
    </lineage>
</organism>
<evidence type="ECO:0000313" key="11">
    <source>
        <dbReference type="EMBL" id="CAK0828691.1"/>
    </source>
</evidence>
<dbReference type="InterPro" id="IPR011009">
    <property type="entry name" value="Kinase-like_dom_sf"/>
</dbReference>
<dbReference type="Gene3D" id="1.10.510.10">
    <property type="entry name" value="Transferase(Phosphotransferase) domain 1"/>
    <property type="match status" value="1"/>
</dbReference>
<protein>
    <recommendedName>
        <fullName evidence="1">non-specific serine/threonine protein kinase</fullName>
        <ecNumber evidence="1">2.7.11.1</ecNumber>
    </recommendedName>
</protein>
<dbReference type="SUPFAM" id="SSF56112">
    <property type="entry name" value="Protein kinase-like (PK-like)"/>
    <property type="match status" value="1"/>
</dbReference>
<feature type="region of interest" description="Disordered" evidence="9">
    <location>
        <begin position="177"/>
        <end position="198"/>
    </location>
</feature>
<dbReference type="Proteomes" id="UP001189429">
    <property type="component" value="Unassembled WGS sequence"/>
</dbReference>
<gene>
    <name evidence="11" type="ORF">PCOR1329_LOCUS27851</name>
</gene>
<dbReference type="EC" id="2.7.11.1" evidence="1"/>
<evidence type="ECO:0000256" key="6">
    <source>
        <dbReference type="ARBA" id="ARBA00022840"/>
    </source>
</evidence>
<reference evidence="11" key="1">
    <citation type="submission" date="2023-10" db="EMBL/GenBank/DDBJ databases">
        <authorList>
            <person name="Chen Y."/>
            <person name="Shah S."/>
            <person name="Dougan E. K."/>
            <person name="Thang M."/>
            <person name="Chan C."/>
        </authorList>
    </citation>
    <scope>NUCLEOTIDE SEQUENCE [LARGE SCALE GENOMIC DNA]</scope>
</reference>
<dbReference type="EMBL" id="CAUYUJ010010158">
    <property type="protein sequence ID" value="CAK0828691.1"/>
    <property type="molecule type" value="Genomic_DNA"/>
</dbReference>
<evidence type="ECO:0000256" key="7">
    <source>
        <dbReference type="ARBA" id="ARBA00047899"/>
    </source>
</evidence>
<keyword evidence="3" id="KW-0808">Transferase</keyword>
<dbReference type="PANTHER" id="PTHR43671">
    <property type="entry name" value="SERINE/THREONINE-PROTEIN KINASE NEK"/>
    <property type="match status" value="1"/>
</dbReference>
<accession>A0ABN9SA73</accession>
<dbReference type="Pfam" id="PF00069">
    <property type="entry name" value="Pkinase"/>
    <property type="match status" value="1"/>
</dbReference>
<evidence type="ECO:0000256" key="4">
    <source>
        <dbReference type="ARBA" id="ARBA00022741"/>
    </source>
</evidence>
<comment type="catalytic activity">
    <reaction evidence="7">
        <text>L-threonyl-[protein] + ATP = O-phospho-L-threonyl-[protein] + ADP + H(+)</text>
        <dbReference type="Rhea" id="RHEA:46608"/>
        <dbReference type="Rhea" id="RHEA-COMP:11060"/>
        <dbReference type="Rhea" id="RHEA-COMP:11605"/>
        <dbReference type="ChEBI" id="CHEBI:15378"/>
        <dbReference type="ChEBI" id="CHEBI:30013"/>
        <dbReference type="ChEBI" id="CHEBI:30616"/>
        <dbReference type="ChEBI" id="CHEBI:61977"/>
        <dbReference type="ChEBI" id="CHEBI:456216"/>
        <dbReference type="EC" id="2.7.11.1"/>
    </reaction>
</comment>
<keyword evidence="4" id="KW-0547">Nucleotide-binding</keyword>
<name>A0ABN9SA73_9DINO</name>
<comment type="caution">
    <text evidence="11">The sequence shown here is derived from an EMBL/GenBank/DDBJ whole genome shotgun (WGS) entry which is preliminary data.</text>
</comment>
<dbReference type="PROSITE" id="PS50011">
    <property type="entry name" value="PROTEIN_KINASE_DOM"/>
    <property type="match status" value="1"/>
</dbReference>
<dbReference type="PANTHER" id="PTHR43671:SF98">
    <property type="entry name" value="SERINE_THREONINE-PROTEIN KINASE NEK11"/>
    <property type="match status" value="1"/>
</dbReference>
<evidence type="ECO:0000256" key="5">
    <source>
        <dbReference type="ARBA" id="ARBA00022777"/>
    </source>
</evidence>
<keyword evidence="6" id="KW-0067">ATP-binding</keyword>
<dbReference type="InterPro" id="IPR050660">
    <property type="entry name" value="NEK_Ser/Thr_kinase"/>
</dbReference>
<sequence length="309" mass="32507">MAPELLTGVAVPPAAAADLYSFGLLAYFIVTGRRPFEGASRDRVLRRLRRGQPPSLAWPVPAADLSRACRPVVEQCTQPRPSLRPTAQQVSDELSSALNPAVGESMDTMLESCTGRSGCGSRKLSFATELSAAGSSDGKEFLEFSGVVEVRQAVSASHRSLMAGTSQSLPVVQEHATLQSREAPGGAEAAPSSSPATAQQATLLHPEYELTPLRTQTLTLAYLLLQGNVAAAPGGSCCWLHSALLALDTAREELQRRPCNVPQSGIVCGQCDTCGLLLTHGQSSCEFCEAPEASSTEADLTHSADVFGI</sequence>
<proteinExistence type="predicted"/>